<gene>
    <name evidence="1" type="ORF">BO66DRAFT_475147</name>
</gene>
<name>A0ACD1GVF9_9EURO</name>
<evidence type="ECO:0000313" key="2">
    <source>
        <dbReference type="Proteomes" id="UP000249661"/>
    </source>
</evidence>
<proteinExistence type="predicted"/>
<accession>A0ACD1GVF9</accession>
<dbReference type="EMBL" id="KZ824997">
    <property type="protein sequence ID" value="RAH65349.1"/>
    <property type="molecule type" value="Genomic_DNA"/>
</dbReference>
<dbReference type="Proteomes" id="UP000249661">
    <property type="component" value="Unassembled WGS sequence"/>
</dbReference>
<keyword evidence="2" id="KW-1185">Reference proteome</keyword>
<evidence type="ECO:0000313" key="1">
    <source>
        <dbReference type="EMBL" id="RAH65349.1"/>
    </source>
</evidence>
<organism evidence="1 2">
    <name type="scientific">Aspergillus aculeatinus CBS 121060</name>
    <dbReference type="NCBI Taxonomy" id="1448322"/>
    <lineage>
        <taxon>Eukaryota</taxon>
        <taxon>Fungi</taxon>
        <taxon>Dikarya</taxon>
        <taxon>Ascomycota</taxon>
        <taxon>Pezizomycotina</taxon>
        <taxon>Eurotiomycetes</taxon>
        <taxon>Eurotiomycetidae</taxon>
        <taxon>Eurotiales</taxon>
        <taxon>Aspergillaceae</taxon>
        <taxon>Aspergillus</taxon>
        <taxon>Aspergillus subgen. Circumdati</taxon>
    </lineage>
</organism>
<sequence>MNYCPERPSQSSPSTLNLTITPHFTAAAEADRLSVQLTLQAPHCAAHLPLFLFETYYGNVPAHPYTERDITACDAAGPLPLYFIDPTNADQEWRVDRDTVGDVQLRFVVGPRAVDITTPVGPRVDLRRDQGGLIGNGRWFLPRPAAYDRIYRHVVAWDLSHAAAAAQRTRAVWSFGEGPDPVVKVGPPTVLIDSVYMVGPIKSYPCSSSTTTVGSPPRAQIYWFGELPDNLRRLNTYNIQLYPKLAAFFRDREAGSYHIFIRRVLRGFGGHGCQQSYVLEYDDASRTETEEELVALFSHEMVHSFVMMGPEADGYDNGWFVEGLAQLYSAYLPYRFGLRGADYLRNRVNAYLSAYGTSPRIGMDARDSQTEFYDDWYAELIPYMRGCAYLLQVDGRLRRITGRFGREADGPLDEIVIDMARRWRSGQRLRASDWLEYLRPFLGAGVAGELQDMLGGRVLNLGGTVVIYEDWVLSPSEQEILEFGFSLSSVNRRVICGVVAGSRAADAGLEDGLPLVASSRAGRCSTSLSATMDVVVERGDDRVQISYRPRSFDKARVWQLEWS</sequence>
<reference evidence="1" key="1">
    <citation type="submission" date="2018-02" db="EMBL/GenBank/DDBJ databases">
        <title>The genomes of Aspergillus section Nigri reveals drivers in fungal speciation.</title>
        <authorList>
            <consortium name="DOE Joint Genome Institute"/>
            <person name="Vesth T.C."/>
            <person name="Nybo J."/>
            <person name="Theobald S."/>
            <person name="Brandl J."/>
            <person name="Frisvad J.C."/>
            <person name="Nielsen K.F."/>
            <person name="Lyhne E.K."/>
            <person name="Kogle M.E."/>
            <person name="Kuo A."/>
            <person name="Riley R."/>
            <person name="Clum A."/>
            <person name="Nolan M."/>
            <person name="Lipzen A."/>
            <person name="Salamov A."/>
            <person name="Henrissat B."/>
            <person name="Wiebenga A."/>
            <person name="De vries R.P."/>
            <person name="Grigoriev I.V."/>
            <person name="Mortensen U.H."/>
            <person name="Andersen M.R."/>
            <person name="Baker S.E."/>
        </authorList>
    </citation>
    <scope>NUCLEOTIDE SEQUENCE</scope>
    <source>
        <strain evidence="1">CBS 121060</strain>
    </source>
</reference>
<protein>
    <submittedName>
        <fullName evidence="1">Peptidase M61 domain-containing protein</fullName>
    </submittedName>
</protein>